<evidence type="ECO:0000256" key="9">
    <source>
        <dbReference type="ARBA" id="ARBA00022840"/>
    </source>
</evidence>
<sequence length="1243" mass="137670">MVVSLTATPSLGADPKASTKTAAAGASHEALKHDAAPVQTVDDLVRNRAHLFPDAPIVSYPSRGIEYVDYTMKQLDVFAYRVACHYRDHLPVRTSSTEKPMVVALLGPSNFEYLVTMLALIKMGHTVLLLSTRISNEAIESLLRTTSARGLLVDGRYSAAANAMKSLFPGMYLSEIASRAVFEFPVEAHAETRLDTALDHNVETSNFVYIIHSSGSTGLPKPIFQTHKAALANYAVHMNMKAFITLPLFHNHGICNFFRAIYSGKSIHMYNADLPLTSEYLIAIMRQHHFEIFYGVPYALKLLAESEAGIALLRDLKIVMYGGSACPDELGDLLVSRGVNLVSHYGATEVGQLMTSFRPPGDNAWNYVREHDRLSPYLKWIPRGPNLYECCVLEGWPAKLTSNQPDGSYATKDLFEPHPTIPRAWKYIARLDDTLVLVNGEKFNPVQMEGKIRSDPSVAETVVFGAGRPYLGLLVVPAPSTKGLSQEQILERIWPVVEAANASVEAYARISKHMIKILPQDTQYPRTDKGSIIRQAFYKTFDREINEAYDAADAQSGDSKAMDADELRQFLRATVAKVMSRDGTIGDDDDFFALGMDSLQAIQLRSELLRNVDMGGKTLGQNVAFDHPSIKKLTTHLLSLRTGTVTEAVSIEEEMESLVEKYSQPTGQIRLPRSSVVVTGATGSLGAHVVARLALDPQIARIYCLVRSRSDEQALDRVKESLFQRRLYHTLPLTSRAKLVALPFDQSDEYLGLERGTYKTIAADLRTVIHCAWSVNFNLHLSSFERDCIAGVRNLLNLCLAGGHAEPASFNFCSSVSAVARAPETRVPETLAEYAWAQGMGYAQSKSVAEHLCLKVASQTGVQARVLRVGQIIGDTRHGIWNAAEAIPMMMQTALTVGALPRLEETPSWLPVDTVAQAVLDVSLSPDAGSLVTHITNSRTFHWTRDLLPALRAAGLEFEEVEPREWVRRLRASNPDPRANPPYKLVDFFASKYERDEFAPSKSYETRISCGLSRALAEAPVLNQDTVNKFVRYFLDNAWRAAQQEQQPASLREKPRVIVVGGPCGTGKTTVGEALAARLGGAFVEGDTLHTREAVQRMRSGTPLGDEDRYSWLDRIRRRIVSEVEELGYDVVVVSCSALRRAYRDRLRELRGDLKGVSLTFIDLQASAQVLKDRVARRTGHYMPASLVESQIAAHEEPQEDEVDVIPVGVEGSRDDTFREVDWVVKHVLHLDGVSSIIEQTKP</sequence>
<dbReference type="SMART" id="SM00823">
    <property type="entry name" value="PKS_PP"/>
    <property type="match status" value="1"/>
</dbReference>
<dbReference type="SUPFAM" id="SSF56801">
    <property type="entry name" value="Acetyl-CoA synthetase-like"/>
    <property type="match status" value="1"/>
</dbReference>
<dbReference type="PANTHER" id="PTHR43439">
    <property type="entry name" value="PHENYLACETATE-COENZYME A LIGASE"/>
    <property type="match status" value="1"/>
</dbReference>
<dbReference type="Gene3D" id="3.40.50.300">
    <property type="entry name" value="P-loop containing nucleotide triphosphate hydrolases"/>
    <property type="match status" value="1"/>
</dbReference>
<reference evidence="14 15" key="1">
    <citation type="journal article" date="2024" name="Commun. Biol.">
        <title>Comparative genomic analysis of thermophilic fungi reveals convergent evolutionary adaptations and gene losses.</title>
        <authorList>
            <person name="Steindorff A.S."/>
            <person name="Aguilar-Pontes M.V."/>
            <person name="Robinson A.J."/>
            <person name="Andreopoulos B."/>
            <person name="LaButti K."/>
            <person name="Kuo A."/>
            <person name="Mondo S."/>
            <person name="Riley R."/>
            <person name="Otillar R."/>
            <person name="Haridas S."/>
            <person name="Lipzen A."/>
            <person name="Grimwood J."/>
            <person name="Schmutz J."/>
            <person name="Clum A."/>
            <person name="Reid I.D."/>
            <person name="Moisan M.C."/>
            <person name="Butler G."/>
            <person name="Nguyen T.T.M."/>
            <person name="Dewar K."/>
            <person name="Conant G."/>
            <person name="Drula E."/>
            <person name="Henrissat B."/>
            <person name="Hansel C."/>
            <person name="Singer S."/>
            <person name="Hutchinson M.I."/>
            <person name="de Vries R.P."/>
            <person name="Natvig D.O."/>
            <person name="Powell A.J."/>
            <person name="Tsang A."/>
            <person name="Grigoriev I.V."/>
        </authorList>
    </citation>
    <scope>NUCLEOTIDE SEQUENCE [LARGE SCALE GENOMIC DNA]</scope>
    <source>
        <strain evidence="14 15">ATCC 24622</strain>
    </source>
</reference>
<dbReference type="Gene3D" id="3.40.50.720">
    <property type="entry name" value="NAD(P)-binding Rossmann-like Domain"/>
    <property type="match status" value="1"/>
</dbReference>
<dbReference type="CDD" id="cd02021">
    <property type="entry name" value="GntK"/>
    <property type="match status" value="1"/>
</dbReference>
<dbReference type="Pfam" id="PF07993">
    <property type="entry name" value="NAD_binding_4"/>
    <property type="match status" value="1"/>
</dbReference>
<evidence type="ECO:0000256" key="3">
    <source>
        <dbReference type="ARBA" id="ARBA00012054"/>
    </source>
</evidence>
<proteinExistence type="inferred from homology"/>
<keyword evidence="8" id="KW-0418">Kinase</keyword>
<organism evidence="14 15">
    <name type="scientific">Phialemonium thermophilum</name>
    <dbReference type="NCBI Taxonomy" id="223376"/>
    <lineage>
        <taxon>Eukaryota</taxon>
        <taxon>Fungi</taxon>
        <taxon>Dikarya</taxon>
        <taxon>Ascomycota</taxon>
        <taxon>Pezizomycotina</taxon>
        <taxon>Sordariomycetes</taxon>
        <taxon>Sordariomycetidae</taxon>
        <taxon>Cephalothecales</taxon>
        <taxon>Cephalothecaceae</taxon>
        <taxon>Phialemonium</taxon>
    </lineage>
</organism>
<keyword evidence="15" id="KW-1185">Reference proteome</keyword>
<evidence type="ECO:0000259" key="13">
    <source>
        <dbReference type="PROSITE" id="PS50075"/>
    </source>
</evidence>
<dbReference type="PROSITE" id="PS00012">
    <property type="entry name" value="PHOSPHOPANTETHEINE"/>
    <property type="match status" value="1"/>
</dbReference>
<dbReference type="InterPro" id="IPR057326">
    <property type="entry name" value="KR_dom"/>
</dbReference>
<comment type="catalytic activity">
    <reaction evidence="12">
        <text>D-gluconate + ATP = 6-phospho-D-gluconate + ADP + H(+)</text>
        <dbReference type="Rhea" id="RHEA:19433"/>
        <dbReference type="ChEBI" id="CHEBI:15378"/>
        <dbReference type="ChEBI" id="CHEBI:18391"/>
        <dbReference type="ChEBI" id="CHEBI:30616"/>
        <dbReference type="ChEBI" id="CHEBI:58759"/>
        <dbReference type="ChEBI" id="CHEBI:456216"/>
        <dbReference type="EC" id="2.7.1.12"/>
    </reaction>
</comment>
<dbReference type="PROSITE" id="PS50075">
    <property type="entry name" value="CARRIER"/>
    <property type="match status" value="1"/>
</dbReference>
<dbReference type="EC" id="2.7.1.12" evidence="3"/>
<evidence type="ECO:0000256" key="6">
    <source>
        <dbReference type="ARBA" id="ARBA00022679"/>
    </source>
</evidence>
<dbReference type="InterPro" id="IPR051414">
    <property type="entry name" value="Adenylate-forming_Reductase"/>
</dbReference>
<dbReference type="InterPro" id="IPR042099">
    <property type="entry name" value="ANL_N_sf"/>
</dbReference>
<dbReference type="InterPro" id="IPR000873">
    <property type="entry name" value="AMP-dep_synth/lig_dom"/>
</dbReference>
<dbReference type="PROSITE" id="PS00455">
    <property type="entry name" value="AMP_BINDING"/>
    <property type="match status" value="1"/>
</dbReference>
<evidence type="ECO:0000256" key="2">
    <source>
        <dbReference type="ARBA" id="ARBA00008420"/>
    </source>
</evidence>
<dbReference type="NCBIfam" id="TIGR01313">
    <property type="entry name" value="therm_gnt_kin"/>
    <property type="match status" value="1"/>
</dbReference>
<keyword evidence="6" id="KW-0808">Transferase</keyword>
<dbReference type="InterPro" id="IPR020806">
    <property type="entry name" value="PKS_PP-bd"/>
</dbReference>
<dbReference type="Gene3D" id="1.10.1200.10">
    <property type="entry name" value="ACP-like"/>
    <property type="match status" value="1"/>
</dbReference>
<dbReference type="SUPFAM" id="SSF51735">
    <property type="entry name" value="NAD(P)-binding Rossmann-fold domains"/>
    <property type="match status" value="1"/>
</dbReference>
<keyword evidence="7" id="KW-0547">Nucleotide-binding</keyword>
<dbReference type="Pfam" id="PF23562">
    <property type="entry name" value="AMP-binding_C_3"/>
    <property type="match status" value="1"/>
</dbReference>
<dbReference type="Pfam" id="PF00550">
    <property type="entry name" value="PP-binding"/>
    <property type="match status" value="1"/>
</dbReference>
<name>A0ABR3WRC7_9PEZI</name>
<dbReference type="Pfam" id="PF13671">
    <property type="entry name" value="AAA_33"/>
    <property type="match status" value="1"/>
</dbReference>
<evidence type="ECO:0000256" key="12">
    <source>
        <dbReference type="ARBA" id="ARBA00048090"/>
    </source>
</evidence>
<evidence type="ECO:0000256" key="8">
    <source>
        <dbReference type="ARBA" id="ARBA00022777"/>
    </source>
</evidence>
<keyword evidence="10" id="KW-0560">Oxidoreductase</keyword>
<protein>
    <recommendedName>
        <fullName evidence="3">gluconokinase</fullName>
        <ecNumber evidence="3">2.7.1.12</ecNumber>
    </recommendedName>
    <alternativeName>
        <fullName evidence="11">Gluconate kinase</fullName>
    </alternativeName>
</protein>
<dbReference type="InterPro" id="IPR020845">
    <property type="entry name" value="AMP-binding_CS"/>
</dbReference>
<dbReference type="InterPro" id="IPR036736">
    <property type="entry name" value="ACP-like_sf"/>
</dbReference>
<comment type="similarity">
    <text evidence="2">Belongs to the gluconokinase GntK/GntV family.</text>
</comment>
<dbReference type="InterPro" id="IPR006001">
    <property type="entry name" value="Therm_gnt_kin"/>
</dbReference>
<evidence type="ECO:0000256" key="4">
    <source>
        <dbReference type="ARBA" id="ARBA00022450"/>
    </source>
</evidence>
<dbReference type="InterPro" id="IPR009081">
    <property type="entry name" value="PP-bd_ACP"/>
</dbReference>
<dbReference type="Proteomes" id="UP001586593">
    <property type="component" value="Unassembled WGS sequence"/>
</dbReference>
<gene>
    <name evidence="14" type="ORF">VTK73DRAFT_4887</name>
</gene>
<evidence type="ECO:0000256" key="7">
    <source>
        <dbReference type="ARBA" id="ARBA00022741"/>
    </source>
</evidence>
<evidence type="ECO:0000256" key="11">
    <source>
        <dbReference type="ARBA" id="ARBA00029835"/>
    </source>
</evidence>
<evidence type="ECO:0000256" key="1">
    <source>
        <dbReference type="ARBA" id="ARBA00004875"/>
    </source>
</evidence>
<dbReference type="SUPFAM" id="SSF47336">
    <property type="entry name" value="ACP-like"/>
    <property type="match status" value="1"/>
</dbReference>
<dbReference type="PANTHER" id="PTHR43439:SF2">
    <property type="entry name" value="ENZYME, PUTATIVE (JCVI)-RELATED"/>
    <property type="match status" value="1"/>
</dbReference>
<evidence type="ECO:0000313" key="15">
    <source>
        <dbReference type="Proteomes" id="UP001586593"/>
    </source>
</evidence>
<dbReference type="SMART" id="SM00822">
    <property type="entry name" value="PKS_KR"/>
    <property type="match status" value="1"/>
</dbReference>
<evidence type="ECO:0000313" key="14">
    <source>
        <dbReference type="EMBL" id="KAL1866120.1"/>
    </source>
</evidence>
<dbReference type="InterPro" id="IPR027417">
    <property type="entry name" value="P-loop_NTPase"/>
</dbReference>
<evidence type="ECO:0000256" key="10">
    <source>
        <dbReference type="ARBA" id="ARBA00023002"/>
    </source>
</evidence>
<dbReference type="Pfam" id="PF00501">
    <property type="entry name" value="AMP-binding"/>
    <property type="match status" value="1"/>
</dbReference>
<feature type="domain" description="Carrier" evidence="13">
    <location>
        <begin position="562"/>
        <end position="641"/>
    </location>
</feature>
<dbReference type="EMBL" id="JAZHXJ010000275">
    <property type="protein sequence ID" value="KAL1866120.1"/>
    <property type="molecule type" value="Genomic_DNA"/>
</dbReference>
<accession>A0ABR3WRC7</accession>
<keyword evidence="9" id="KW-0067">ATP-binding</keyword>
<dbReference type="SUPFAM" id="SSF52540">
    <property type="entry name" value="P-loop containing nucleoside triphosphate hydrolases"/>
    <property type="match status" value="1"/>
</dbReference>
<dbReference type="InterPro" id="IPR036291">
    <property type="entry name" value="NAD(P)-bd_dom_sf"/>
</dbReference>
<comment type="caution">
    <text evidence="14">The sequence shown here is derived from an EMBL/GenBank/DDBJ whole genome shotgun (WGS) entry which is preliminary data.</text>
</comment>
<dbReference type="Gene3D" id="3.40.50.12780">
    <property type="entry name" value="N-terminal domain of ligase-like"/>
    <property type="match status" value="1"/>
</dbReference>
<dbReference type="InterPro" id="IPR013120">
    <property type="entry name" value="FAR_NAD-bd"/>
</dbReference>
<dbReference type="InterPro" id="IPR006162">
    <property type="entry name" value="Ppantetheine_attach_site"/>
</dbReference>
<keyword evidence="5" id="KW-0597">Phosphoprotein</keyword>
<comment type="pathway">
    <text evidence="1">Carbohydrate acid metabolism; D-gluconate degradation.</text>
</comment>
<keyword evidence="4" id="KW-0596">Phosphopantetheine</keyword>
<evidence type="ECO:0000256" key="5">
    <source>
        <dbReference type="ARBA" id="ARBA00022553"/>
    </source>
</evidence>